<feature type="non-terminal residue" evidence="5">
    <location>
        <position position="764"/>
    </location>
</feature>
<dbReference type="InterPro" id="IPR012341">
    <property type="entry name" value="6hp_glycosidase-like_sf"/>
</dbReference>
<dbReference type="GO" id="GO:0004560">
    <property type="term" value="F:alpha-L-fucosidase activity"/>
    <property type="evidence" value="ECO:0007669"/>
    <property type="project" value="InterPro"/>
</dbReference>
<dbReference type="Pfam" id="PF14498">
    <property type="entry name" value="Glyco_hyd_65N_2"/>
    <property type="match status" value="1"/>
</dbReference>
<dbReference type="InterPro" id="IPR049053">
    <property type="entry name" value="AFCA-like_C"/>
</dbReference>
<keyword evidence="1" id="KW-0732">Signal</keyword>
<dbReference type="InterPro" id="IPR016518">
    <property type="entry name" value="Alpha-L-fucosidase"/>
</dbReference>
<dbReference type="PIRSF" id="PIRSF007663">
    <property type="entry name" value="UCP007663"/>
    <property type="match status" value="1"/>
</dbReference>
<gene>
    <name evidence="5" type="ORF">B7463_g7548</name>
</gene>
<dbReference type="InterPro" id="IPR027414">
    <property type="entry name" value="GH95_N_dom"/>
</dbReference>
<evidence type="ECO:0000259" key="2">
    <source>
        <dbReference type="Pfam" id="PF14498"/>
    </source>
</evidence>
<dbReference type="Gene3D" id="1.50.10.10">
    <property type="match status" value="1"/>
</dbReference>
<proteinExistence type="predicted"/>
<feature type="domain" description="Glycosyl hydrolase family 95 catalytic" evidence="4">
    <location>
        <begin position="274"/>
        <end position="687"/>
    </location>
</feature>
<dbReference type="EMBL" id="NCSJ02000150">
    <property type="protein sequence ID" value="RFU28792.1"/>
    <property type="molecule type" value="Genomic_DNA"/>
</dbReference>
<dbReference type="PANTHER" id="PTHR31084:SF3">
    <property type="entry name" value="ALPHA-FUCOSIDASE A"/>
    <property type="match status" value="1"/>
</dbReference>
<organism evidence="5 6">
    <name type="scientific">Scytalidium lignicola</name>
    <name type="common">Hyphomycete</name>
    <dbReference type="NCBI Taxonomy" id="5539"/>
    <lineage>
        <taxon>Eukaryota</taxon>
        <taxon>Fungi</taxon>
        <taxon>Dikarya</taxon>
        <taxon>Ascomycota</taxon>
        <taxon>Pezizomycotina</taxon>
        <taxon>Leotiomycetes</taxon>
        <taxon>Leotiomycetes incertae sedis</taxon>
        <taxon>Scytalidium</taxon>
    </lineage>
</organism>
<dbReference type="InterPro" id="IPR008928">
    <property type="entry name" value="6-hairpin_glycosidase_sf"/>
</dbReference>
<evidence type="ECO:0000313" key="5">
    <source>
        <dbReference type="EMBL" id="RFU28792.1"/>
    </source>
</evidence>
<dbReference type="OrthoDB" id="2848340at2759"/>
<dbReference type="AlphaFoldDB" id="A0A3E2H6H6"/>
<dbReference type="Pfam" id="PF22124">
    <property type="entry name" value="Glyco_hydro_95_cat"/>
    <property type="match status" value="1"/>
</dbReference>
<evidence type="ECO:0000259" key="3">
    <source>
        <dbReference type="Pfam" id="PF21307"/>
    </source>
</evidence>
<dbReference type="PANTHER" id="PTHR31084">
    <property type="entry name" value="ALPHA-L-FUCOSIDASE 2"/>
    <property type="match status" value="1"/>
</dbReference>
<dbReference type="InterPro" id="IPR054363">
    <property type="entry name" value="GH95_cat"/>
</dbReference>
<comment type="caution">
    <text evidence="5">The sequence shown here is derived from an EMBL/GenBank/DDBJ whole genome shotgun (WGS) entry which is preliminary data.</text>
</comment>
<feature type="domain" description="Glycosyl hydrolase family 95 N-terminal" evidence="2">
    <location>
        <begin position="21"/>
        <end position="228"/>
    </location>
</feature>
<evidence type="ECO:0000259" key="4">
    <source>
        <dbReference type="Pfam" id="PF22124"/>
    </source>
</evidence>
<name>A0A3E2H6H6_SCYLI</name>
<feature type="domain" description="Alpha fucosidase A-like C-terminal" evidence="3">
    <location>
        <begin position="698"/>
        <end position="748"/>
    </location>
</feature>
<feature type="chain" id="PRO_5017781961" evidence="1">
    <location>
        <begin position="19"/>
        <end position="764"/>
    </location>
</feature>
<evidence type="ECO:0000313" key="6">
    <source>
        <dbReference type="Proteomes" id="UP000258309"/>
    </source>
</evidence>
<reference evidence="5 6" key="1">
    <citation type="submission" date="2018-05" db="EMBL/GenBank/DDBJ databases">
        <title>Draft genome sequence of Scytalidium lignicola DSM 105466, a ubiquitous saprotrophic fungus.</title>
        <authorList>
            <person name="Buettner E."/>
            <person name="Gebauer A.M."/>
            <person name="Hofrichter M."/>
            <person name="Liers C."/>
            <person name="Kellner H."/>
        </authorList>
    </citation>
    <scope>NUCLEOTIDE SEQUENCE [LARGE SCALE GENOMIC DNA]</scope>
    <source>
        <strain evidence="5 6">DSM 105466</strain>
    </source>
</reference>
<dbReference type="Proteomes" id="UP000258309">
    <property type="component" value="Unassembled WGS sequence"/>
</dbReference>
<protein>
    <submittedName>
        <fullName evidence="5">Uncharacterized protein</fullName>
    </submittedName>
</protein>
<feature type="non-terminal residue" evidence="5">
    <location>
        <position position="1"/>
    </location>
</feature>
<dbReference type="SUPFAM" id="SSF48208">
    <property type="entry name" value="Six-hairpin glycosidases"/>
    <property type="match status" value="1"/>
</dbReference>
<dbReference type="Gene3D" id="2.70.98.50">
    <property type="entry name" value="putative glycoside hydrolase family protein from bacillus halodurans"/>
    <property type="match status" value="1"/>
</dbReference>
<feature type="signal peptide" evidence="1">
    <location>
        <begin position="1"/>
        <end position="18"/>
    </location>
</feature>
<dbReference type="GO" id="GO:0005975">
    <property type="term" value="P:carbohydrate metabolic process"/>
    <property type="evidence" value="ECO:0007669"/>
    <property type="project" value="InterPro"/>
</dbReference>
<accession>A0A3E2H6H6</accession>
<sequence length="764" mass="84079">MLHISLVVFVACASGTVAKQLWANEPADPDNIMMTAYPLGNGKLGALPLGTVGQDIVVLNEHSLWAGGPFQNSSYIGGNPTSPVYSALAGIRETIWQTQITDVSALYGPPDDYFYGNYETLGNLTVTIAGVTHYSSYRRSLNLEDAVHQTTFRANNELFTATTICTFPDQVCVYNLESTSPLPAVTVGLQDNLRTNPTSNLSCDSNGVHLRGQTQADIGMIFDAHHRTKVITLIFAAGTNYDQKKGNSASNYSFKGIDPEATVLTTIQEASKKSYADIYHAHVQDHGELSGQFTLNLPDPKDSATVPTPQLMAQYTTDAGDPFVESLLFDYGRYLFIASSRPGSLPPNLQGIWTESLTPAWSADYHVDINLQMNHWHTEQTGLGDISEPLWDFMTNTWVPRGSETASLLYDSPGWVAFTNLNTFGFTGQMNDAEWSYYPASGAWMMKHVWDRYDYGRDESWYKSVGYPLLKGVAEYWIHELVPDLYTNDGTLIAAPCNSPEHGWTTFGCTHYQQVIWEVFDHIITGWVASGDTNATFLETVKTTQEKMDKGIHIGGWGQIQEWKIGWDQPTDDHRHLSMLAGWYPGYSIGTYGWNSTITDAVNASLTARGNGTSDSNTGWEKVWRVACWAQLNNTDIAYLYLKYTIDVNFAENGFSVYTTCCWPYQPAGPFQIDANFGYAGAVLAMLVTDLPVPAASNATYTVLLGPAIPSEWAGGSVKGLRLRGGGSVDFSWDDNGMVTSAILHSRSLAVKIVNMAGKVLAHK</sequence>
<keyword evidence="6" id="KW-1185">Reference proteome</keyword>
<dbReference type="Pfam" id="PF21307">
    <property type="entry name" value="Glyco_hydro_95_C"/>
    <property type="match status" value="1"/>
</dbReference>
<dbReference type="OMA" id="GNLQEWY"/>
<evidence type="ECO:0000256" key="1">
    <source>
        <dbReference type="SAM" id="SignalP"/>
    </source>
</evidence>